<feature type="compositionally biased region" description="Basic and acidic residues" evidence="1">
    <location>
        <begin position="197"/>
        <end position="208"/>
    </location>
</feature>
<evidence type="ECO:0000313" key="2">
    <source>
        <dbReference type="EMBL" id="KAJ8510402.1"/>
    </source>
</evidence>
<name>A0AAV8RNW3_ENSVE</name>
<proteinExistence type="predicted"/>
<dbReference type="EMBL" id="JAQQAF010000001">
    <property type="protein sequence ID" value="KAJ8510402.1"/>
    <property type="molecule type" value="Genomic_DNA"/>
</dbReference>
<sequence length="258" mass="27027">MSLPLPACTSSAVIAGDCAREHENLVIELIWCLRYEHLRAVLQEERAATELVDGSDGDEGGRDVDEAADGGGHEGGVAAEADGLKEHGSLEHASVDAGELLEEGDEDDHGELVAVFPLQDVGPGNLHALGLLDGRHQVVVLGLDVVGATDLAEHGLGLLLVAALDEGVGGVGQDEHADGRRDCGQPQVDALTRQLKHTPDADTEKDTAEDGQEDVPGSAVDNGADEEGDAAKEHGPFPPGHPRHRGGKEGQRQRRHVK</sequence>
<organism evidence="2 3">
    <name type="scientific">Ensete ventricosum</name>
    <name type="common">Abyssinian banana</name>
    <name type="synonym">Musa ensete</name>
    <dbReference type="NCBI Taxonomy" id="4639"/>
    <lineage>
        <taxon>Eukaryota</taxon>
        <taxon>Viridiplantae</taxon>
        <taxon>Streptophyta</taxon>
        <taxon>Embryophyta</taxon>
        <taxon>Tracheophyta</taxon>
        <taxon>Spermatophyta</taxon>
        <taxon>Magnoliopsida</taxon>
        <taxon>Liliopsida</taxon>
        <taxon>Zingiberales</taxon>
        <taxon>Musaceae</taxon>
        <taxon>Ensete</taxon>
    </lineage>
</organism>
<feature type="region of interest" description="Disordered" evidence="1">
    <location>
        <begin position="194"/>
        <end position="258"/>
    </location>
</feature>
<dbReference type="Proteomes" id="UP001222027">
    <property type="component" value="Unassembled WGS sequence"/>
</dbReference>
<evidence type="ECO:0000256" key="1">
    <source>
        <dbReference type="SAM" id="MobiDB-lite"/>
    </source>
</evidence>
<protein>
    <submittedName>
        <fullName evidence="2">Uncharacterized protein</fullName>
    </submittedName>
</protein>
<reference evidence="2 3" key="1">
    <citation type="submission" date="2022-12" db="EMBL/GenBank/DDBJ databases">
        <title>Chromosome-scale assembly of the Ensete ventricosum genome.</title>
        <authorList>
            <person name="Dussert Y."/>
            <person name="Stocks J."/>
            <person name="Wendawek A."/>
            <person name="Woldeyes F."/>
            <person name="Nichols R.A."/>
            <person name="Borrell J.S."/>
        </authorList>
    </citation>
    <scope>NUCLEOTIDE SEQUENCE [LARGE SCALE GENOMIC DNA]</scope>
    <source>
        <strain evidence="3">cv. Maze</strain>
        <tissue evidence="2">Seeds</tissue>
    </source>
</reference>
<comment type="caution">
    <text evidence="2">The sequence shown here is derived from an EMBL/GenBank/DDBJ whole genome shotgun (WGS) entry which is preliminary data.</text>
</comment>
<dbReference type="AlphaFoldDB" id="A0AAV8RNW3"/>
<accession>A0AAV8RNW3</accession>
<gene>
    <name evidence="2" type="ORF">OPV22_000836</name>
</gene>
<feature type="region of interest" description="Disordered" evidence="1">
    <location>
        <begin position="49"/>
        <end position="78"/>
    </location>
</feature>
<evidence type="ECO:0000313" key="3">
    <source>
        <dbReference type="Proteomes" id="UP001222027"/>
    </source>
</evidence>
<keyword evidence="3" id="KW-1185">Reference proteome</keyword>